<sequence length="47" mass="5488">MLTGAFKQRNARRYFLSFFGVALANYLLTDYRVYERNSPHGALFSKP</sequence>
<gene>
    <name evidence="2" type="ORF">AVDCRST_MAG86-1836</name>
</gene>
<keyword evidence="1" id="KW-0472">Membrane</keyword>
<evidence type="ECO:0000256" key="1">
    <source>
        <dbReference type="SAM" id="Phobius"/>
    </source>
</evidence>
<organism evidence="2">
    <name type="scientific">uncultured Truepera sp</name>
    <dbReference type="NCBI Taxonomy" id="543023"/>
    <lineage>
        <taxon>Bacteria</taxon>
        <taxon>Thermotogati</taxon>
        <taxon>Deinococcota</taxon>
        <taxon>Deinococci</taxon>
        <taxon>Trueperales</taxon>
        <taxon>Trueperaceae</taxon>
        <taxon>Truepera</taxon>
        <taxon>environmental samples</taxon>
    </lineage>
</organism>
<protein>
    <submittedName>
        <fullName evidence="2">Uncharacterized protein</fullName>
    </submittedName>
</protein>
<dbReference type="EMBL" id="CADCWP010000132">
    <property type="protein sequence ID" value="CAA9571910.1"/>
    <property type="molecule type" value="Genomic_DNA"/>
</dbReference>
<feature type="transmembrane region" description="Helical" evidence="1">
    <location>
        <begin position="12"/>
        <end position="29"/>
    </location>
</feature>
<name>A0A6J4VAI4_9DEIN</name>
<reference evidence="2" key="1">
    <citation type="submission" date="2020-02" db="EMBL/GenBank/DDBJ databases">
        <authorList>
            <person name="Meier V. D."/>
        </authorList>
    </citation>
    <scope>NUCLEOTIDE SEQUENCE</scope>
    <source>
        <strain evidence="2">AVDCRST_MAG86</strain>
    </source>
</reference>
<evidence type="ECO:0000313" key="2">
    <source>
        <dbReference type="EMBL" id="CAA9571910.1"/>
    </source>
</evidence>
<keyword evidence="1" id="KW-0812">Transmembrane</keyword>
<proteinExistence type="predicted"/>
<keyword evidence="1" id="KW-1133">Transmembrane helix</keyword>
<dbReference type="AlphaFoldDB" id="A0A6J4VAI4"/>
<accession>A0A6J4VAI4</accession>